<keyword evidence="2" id="KW-0378">Hydrolase</keyword>
<name>A0ABY5TP30_9GAMM</name>
<dbReference type="EMBL" id="CP103416">
    <property type="protein sequence ID" value="UVW35480.1"/>
    <property type="molecule type" value="Genomic_DNA"/>
</dbReference>
<dbReference type="GO" id="GO:0016787">
    <property type="term" value="F:hydrolase activity"/>
    <property type="evidence" value="ECO:0007669"/>
    <property type="project" value="UniProtKB-KW"/>
</dbReference>
<evidence type="ECO:0000313" key="2">
    <source>
        <dbReference type="EMBL" id="UVW35480.1"/>
    </source>
</evidence>
<dbReference type="SUPFAM" id="SSF53474">
    <property type="entry name" value="alpha/beta-Hydrolases"/>
    <property type="match status" value="1"/>
</dbReference>
<dbReference type="InterPro" id="IPR029058">
    <property type="entry name" value="AB_hydrolase_fold"/>
</dbReference>
<dbReference type="InterPro" id="IPR050266">
    <property type="entry name" value="AB_hydrolase_sf"/>
</dbReference>
<reference evidence="2" key="1">
    <citation type="submission" date="2022-08" db="EMBL/GenBank/DDBJ databases">
        <title>Catabolic pathway analysis in culturable SAR92 clade bacteria reveals their overlooked roles in DMSP degradation in coastal seas.</title>
        <authorList>
            <person name="He X."/>
            <person name="Zhang X."/>
            <person name="Zhang Y."/>
        </authorList>
    </citation>
    <scope>NUCLEOTIDE SEQUENCE</scope>
    <source>
        <strain evidence="2">H455</strain>
    </source>
</reference>
<protein>
    <submittedName>
        <fullName evidence="2">Alpha/beta hydrolase</fullName>
    </submittedName>
</protein>
<dbReference type="PANTHER" id="PTHR43798:SF33">
    <property type="entry name" value="HYDROLASE, PUTATIVE (AFU_ORTHOLOGUE AFUA_2G14860)-RELATED"/>
    <property type="match status" value="1"/>
</dbReference>
<keyword evidence="3" id="KW-1185">Reference proteome</keyword>
<accession>A0ABY5TP30</accession>
<dbReference type="Gene3D" id="3.40.50.1820">
    <property type="entry name" value="alpha/beta hydrolase"/>
    <property type="match status" value="1"/>
</dbReference>
<dbReference type="PANTHER" id="PTHR43798">
    <property type="entry name" value="MONOACYLGLYCEROL LIPASE"/>
    <property type="match status" value="1"/>
</dbReference>
<dbReference type="Pfam" id="PF12697">
    <property type="entry name" value="Abhydrolase_6"/>
    <property type="match status" value="1"/>
</dbReference>
<feature type="domain" description="AB hydrolase-1" evidence="1">
    <location>
        <begin position="23"/>
        <end position="256"/>
    </location>
</feature>
<proteinExistence type="predicted"/>
<evidence type="ECO:0000313" key="3">
    <source>
        <dbReference type="Proteomes" id="UP001059934"/>
    </source>
</evidence>
<sequence length="262" mass="28789">MSPSQLGTLPTLQRSGNSSGPALLLIHGWAQDQRIFDQLRNALNKNIDVYSFDRRGYGASPLQPDLSQEHLDVAELAQRIDVKQLHVLGFSQGARIAARFASYAPSLVHKLIICGGVMDGFSAERIDHHAIDLPYFKSLALAGELSELRRQWLQHPYCRLGMNDGASAHLHDITQSYCARDLSVEAGHDFHFASNVYAQLLQQQIPTLFINGEYEAPPRVELAEQFVASGSEHRALEIAGAGHMAVLSHSKAVAQAIEAFIA</sequence>
<dbReference type="Proteomes" id="UP001059934">
    <property type="component" value="Chromosome"/>
</dbReference>
<dbReference type="InterPro" id="IPR000073">
    <property type="entry name" value="AB_hydrolase_1"/>
</dbReference>
<organism evidence="2 3">
    <name type="scientific">SAR92 clade bacterium H455</name>
    <dbReference type="NCBI Taxonomy" id="2974818"/>
    <lineage>
        <taxon>Bacteria</taxon>
        <taxon>Pseudomonadati</taxon>
        <taxon>Pseudomonadota</taxon>
        <taxon>Gammaproteobacteria</taxon>
        <taxon>Cellvibrionales</taxon>
        <taxon>Porticoccaceae</taxon>
        <taxon>SAR92 clade</taxon>
    </lineage>
</organism>
<evidence type="ECO:0000259" key="1">
    <source>
        <dbReference type="Pfam" id="PF12697"/>
    </source>
</evidence>
<gene>
    <name evidence="2" type="ORF">NYF23_02435</name>
</gene>